<accession>A0A937XC30</accession>
<gene>
    <name evidence="2" type="ORF">FJY68_03675</name>
</gene>
<dbReference type="PANTHER" id="PTHR43312">
    <property type="entry name" value="D-THREO-ALDOSE 1-DEHYDROGENASE"/>
    <property type="match status" value="1"/>
</dbReference>
<dbReference type="InterPro" id="IPR036812">
    <property type="entry name" value="NAD(P)_OxRdtase_dom_sf"/>
</dbReference>
<dbReference type="Gene3D" id="3.20.20.100">
    <property type="entry name" value="NADP-dependent oxidoreductase domain"/>
    <property type="match status" value="1"/>
</dbReference>
<sequence length="382" mass="42953">MKYRSLGASGIKVPALGYGCMRLPMLSGRKNSKRRCAVDIPEAVRMMHYAYEHGVSYFDSAYGYHMGWSESVLGKALAGLPRDKVMVTTKLPVWLAKRPADFRRLLSTQLRRLRTDYLDFYFLHALNAKSFERVRQLGVLDFIDKAVREGRIRRAGFSFHDGPTAFKPIVDAYDWTTCQIQYNVVDTHHQAGLTGLRYAAKRGLGVIAMEPLRGGDLAGRIAPSIKALWDSSPIKRTSAEWALRWLWHQPEVSIVLSGMSTMEQVKDNIRYASRSGIGLLSEDELALVKQVQRAYRKLRGIPCTACGYCMPCPSGVAIPRNFSLYNDWCMFPGSDQARLEYRTWMDAANRASACKQCGQCVAKCPQQLAIPELLKKAHSALS</sequence>
<feature type="domain" description="4Fe-4S ferredoxin-type" evidence="1">
    <location>
        <begin position="344"/>
        <end position="376"/>
    </location>
</feature>
<dbReference type="InterPro" id="IPR009051">
    <property type="entry name" value="Helical_ferredxn"/>
</dbReference>
<protein>
    <submittedName>
        <fullName evidence="2">Aldo/keto reductase</fullName>
    </submittedName>
</protein>
<evidence type="ECO:0000313" key="2">
    <source>
        <dbReference type="EMBL" id="MBM3330935.1"/>
    </source>
</evidence>
<evidence type="ECO:0000313" key="3">
    <source>
        <dbReference type="Proteomes" id="UP000779900"/>
    </source>
</evidence>
<dbReference type="EMBL" id="VGIR01000014">
    <property type="protein sequence ID" value="MBM3330935.1"/>
    <property type="molecule type" value="Genomic_DNA"/>
</dbReference>
<proteinExistence type="predicted"/>
<dbReference type="AlphaFoldDB" id="A0A937XC30"/>
<comment type="caution">
    <text evidence="2">The sequence shown here is derived from an EMBL/GenBank/DDBJ whole genome shotgun (WGS) entry which is preliminary data.</text>
</comment>
<dbReference type="InterPro" id="IPR017896">
    <property type="entry name" value="4Fe4S_Fe-S-bd"/>
</dbReference>
<dbReference type="Pfam" id="PF00248">
    <property type="entry name" value="Aldo_ket_red"/>
    <property type="match status" value="1"/>
</dbReference>
<dbReference type="Proteomes" id="UP000779900">
    <property type="component" value="Unassembled WGS sequence"/>
</dbReference>
<dbReference type="Gene3D" id="1.10.1060.10">
    <property type="entry name" value="Alpha-helical ferredoxin"/>
    <property type="match status" value="1"/>
</dbReference>
<dbReference type="Pfam" id="PF13187">
    <property type="entry name" value="Fer4_9"/>
    <property type="match status" value="1"/>
</dbReference>
<reference evidence="2" key="1">
    <citation type="submission" date="2019-03" db="EMBL/GenBank/DDBJ databases">
        <title>Lake Tanganyika Metagenome-Assembled Genomes (MAGs).</title>
        <authorList>
            <person name="Tran P."/>
        </authorList>
    </citation>
    <scope>NUCLEOTIDE SEQUENCE</scope>
    <source>
        <strain evidence="2">K_DeepCast_150m_m2_040</strain>
    </source>
</reference>
<evidence type="ECO:0000259" key="1">
    <source>
        <dbReference type="PROSITE" id="PS51379"/>
    </source>
</evidence>
<dbReference type="PROSITE" id="PS51379">
    <property type="entry name" value="4FE4S_FER_2"/>
    <property type="match status" value="1"/>
</dbReference>
<dbReference type="InterPro" id="IPR023210">
    <property type="entry name" value="NADP_OxRdtase_dom"/>
</dbReference>
<dbReference type="InterPro" id="IPR053135">
    <property type="entry name" value="AKR2_Oxidoreductase"/>
</dbReference>
<organism evidence="2 3">
    <name type="scientific">candidate division WOR-3 bacterium</name>
    <dbReference type="NCBI Taxonomy" id="2052148"/>
    <lineage>
        <taxon>Bacteria</taxon>
        <taxon>Bacteria division WOR-3</taxon>
    </lineage>
</organism>
<dbReference type="CDD" id="cd19096">
    <property type="entry name" value="AKR_Fe-S_oxidoreductase"/>
    <property type="match status" value="1"/>
</dbReference>
<dbReference type="PANTHER" id="PTHR43312:SF2">
    <property type="entry name" value="OXIDOREDUCTASE"/>
    <property type="match status" value="1"/>
</dbReference>
<dbReference type="SUPFAM" id="SSF51430">
    <property type="entry name" value="NAD(P)-linked oxidoreductase"/>
    <property type="match status" value="1"/>
</dbReference>
<dbReference type="GO" id="GO:0051536">
    <property type="term" value="F:iron-sulfur cluster binding"/>
    <property type="evidence" value="ECO:0007669"/>
    <property type="project" value="InterPro"/>
</dbReference>
<name>A0A937XC30_UNCW3</name>
<dbReference type="SUPFAM" id="SSF46548">
    <property type="entry name" value="alpha-helical ferredoxin"/>
    <property type="match status" value="1"/>
</dbReference>